<proteinExistence type="predicted"/>
<dbReference type="EMBL" id="BMHT01000006">
    <property type="protein sequence ID" value="GGF18385.1"/>
    <property type="molecule type" value="Genomic_DNA"/>
</dbReference>
<sequence length="150" mass="17759">MQIARNKKLQTQHVLKLTIMPRCDGSPSFFDDGSASRWCYTQQEIEALRIWHDYTFTNHAFSNRWTIQAAQQSLYRLRKYPNSVNGIRFRFYSGASYSDVVRVLDMLTRNNWHQYAVDNRGKTLTIYVLTEEPESEYSPKYIDNCLPNFL</sequence>
<organism evidence="1 2">
    <name type="scientific">Hymenobacter cavernae</name>
    <dbReference type="NCBI Taxonomy" id="2044852"/>
    <lineage>
        <taxon>Bacteria</taxon>
        <taxon>Pseudomonadati</taxon>
        <taxon>Bacteroidota</taxon>
        <taxon>Cytophagia</taxon>
        <taxon>Cytophagales</taxon>
        <taxon>Hymenobacteraceae</taxon>
        <taxon>Hymenobacter</taxon>
    </lineage>
</organism>
<keyword evidence="2" id="KW-1185">Reference proteome</keyword>
<evidence type="ECO:0000313" key="2">
    <source>
        <dbReference type="Proteomes" id="UP000632273"/>
    </source>
</evidence>
<evidence type="ECO:0000313" key="1">
    <source>
        <dbReference type="EMBL" id="GGF18385.1"/>
    </source>
</evidence>
<name>A0ABQ1UGN1_9BACT</name>
<gene>
    <name evidence="1" type="ORF">GCM10011383_32320</name>
</gene>
<protein>
    <submittedName>
        <fullName evidence="1">Uncharacterized protein</fullName>
    </submittedName>
</protein>
<accession>A0ABQ1UGN1</accession>
<reference evidence="2" key="1">
    <citation type="journal article" date="2019" name="Int. J. Syst. Evol. Microbiol.">
        <title>The Global Catalogue of Microorganisms (GCM) 10K type strain sequencing project: providing services to taxonomists for standard genome sequencing and annotation.</title>
        <authorList>
            <consortium name="The Broad Institute Genomics Platform"/>
            <consortium name="The Broad Institute Genome Sequencing Center for Infectious Disease"/>
            <person name="Wu L."/>
            <person name="Ma J."/>
        </authorList>
    </citation>
    <scope>NUCLEOTIDE SEQUENCE [LARGE SCALE GENOMIC DNA]</scope>
    <source>
        <strain evidence="2">CGMCC 1.15197</strain>
    </source>
</reference>
<comment type="caution">
    <text evidence="1">The sequence shown here is derived from an EMBL/GenBank/DDBJ whole genome shotgun (WGS) entry which is preliminary data.</text>
</comment>
<dbReference type="Proteomes" id="UP000632273">
    <property type="component" value="Unassembled WGS sequence"/>
</dbReference>